<evidence type="ECO:0000313" key="2">
    <source>
        <dbReference type="Proteomes" id="UP000515950"/>
    </source>
</evidence>
<accession>A0A7G7WVH8</accession>
<organism evidence="1 2">
    <name type="scientific">Staphylococcus phage vB_SauH_SAP1</name>
    <dbReference type="NCBI Taxonomy" id="2759206"/>
    <lineage>
        <taxon>Viruses</taxon>
        <taxon>Duplodnaviria</taxon>
        <taxon>Heunggongvirae</taxon>
        <taxon>Uroviricota</taxon>
        <taxon>Caudoviricetes</taxon>
        <taxon>Herelleviridae</taxon>
        <taxon>Twortvirinae</taxon>
        <taxon>Kayvirus</taxon>
        <taxon>Kayvirus P108</taxon>
    </lineage>
</organism>
<protein>
    <submittedName>
        <fullName evidence="1">Uncharacterized protein</fullName>
    </submittedName>
</protein>
<dbReference type="EMBL" id="MT786458">
    <property type="protein sequence ID" value="QNH71222.1"/>
    <property type="molecule type" value="Genomic_DNA"/>
</dbReference>
<reference evidence="1 2" key="1">
    <citation type="submission" date="2020-07" db="EMBL/GenBank/DDBJ databases">
        <authorList>
            <person name="Zhang Z."/>
        </authorList>
    </citation>
    <scope>NUCLEOTIDE SEQUENCE [LARGE SCALE GENOMIC DNA]</scope>
</reference>
<name>A0A7G7WVH8_9CAUD</name>
<sequence>MIDIYLGKNYNKSYLSNIMNIIQESSSKELSYGFGNKEADVNIEEMKYEGDFTHVYGTMSMDYPGCISICITSEETKVIHGGNFLSGIGLSQAVKEIFDI</sequence>
<gene>
    <name evidence="1" type="ORF">StAP1_090</name>
</gene>
<proteinExistence type="predicted"/>
<dbReference type="Proteomes" id="UP000515950">
    <property type="component" value="Segment"/>
</dbReference>
<evidence type="ECO:0000313" key="1">
    <source>
        <dbReference type="EMBL" id="QNH71222.1"/>
    </source>
</evidence>